<keyword evidence="2" id="KW-1185">Reference proteome</keyword>
<comment type="caution">
    <text evidence="1">The sequence shown here is derived from an EMBL/GenBank/DDBJ whole genome shotgun (WGS) entry which is preliminary data.</text>
</comment>
<dbReference type="Proteomes" id="UP001156664">
    <property type="component" value="Unassembled WGS sequence"/>
</dbReference>
<dbReference type="EMBL" id="BSOJ01000009">
    <property type="protein sequence ID" value="GLR25801.1"/>
    <property type="molecule type" value="Genomic_DNA"/>
</dbReference>
<accession>A0ABQ5YPF5</accession>
<sequence length="141" mass="15828">MTASTQLKSPLRAILEFLELDADDKALLNANQDAYRITFEHHFVIELVELPDQACRVSARICLMGKSLSAQENQLLKAMQLYCEVQTEAPEGSSLSVSDHDGCLRHVIEIGPSETAERCAGQFQNFLNFSFVFKKTFLEKS</sequence>
<protein>
    <submittedName>
        <fullName evidence="1">Uncharacterized protein</fullName>
    </submittedName>
</protein>
<organism evidence="1 2">
    <name type="scientific">Limnobacter litoralis</name>
    <dbReference type="NCBI Taxonomy" id="481366"/>
    <lineage>
        <taxon>Bacteria</taxon>
        <taxon>Pseudomonadati</taxon>
        <taxon>Pseudomonadota</taxon>
        <taxon>Betaproteobacteria</taxon>
        <taxon>Burkholderiales</taxon>
        <taxon>Burkholderiaceae</taxon>
        <taxon>Limnobacter</taxon>
    </lineage>
</organism>
<proteinExistence type="predicted"/>
<evidence type="ECO:0000313" key="1">
    <source>
        <dbReference type="EMBL" id="GLR25801.1"/>
    </source>
</evidence>
<name>A0ABQ5YPF5_9BURK</name>
<evidence type="ECO:0000313" key="2">
    <source>
        <dbReference type="Proteomes" id="UP001156664"/>
    </source>
</evidence>
<gene>
    <name evidence="1" type="ORF">GCM10007875_08890</name>
</gene>
<reference evidence="2" key="1">
    <citation type="journal article" date="2019" name="Int. J. Syst. Evol. Microbiol.">
        <title>The Global Catalogue of Microorganisms (GCM) 10K type strain sequencing project: providing services to taxonomists for standard genome sequencing and annotation.</title>
        <authorList>
            <consortium name="The Broad Institute Genomics Platform"/>
            <consortium name="The Broad Institute Genome Sequencing Center for Infectious Disease"/>
            <person name="Wu L."/>
            <person name="Ma J."/>
        </authorList>
    </citation>
    <scope>NUCLEOTIDE SEQUENCE [LARGE SCALE GENOMIC DNA]</scope>
    <source>
        <strain evidence="2">NBRC 105857</strain>
    </source>
</reference>
<dbReference type="RefSeq" id="WP_284280244.1">
    <property type="nucleotide sequence ID" value="NZ_BSOJ01000009.1"/>
</dbReference>